<organism evidence="6 7">
    <name type="scientific">Streptomyces durmitorensis</name>
    <dbReference type="NCBI Taxonomy" id="319947"/>
    <lineage>
        <taxon>Bacteria</taxon>
        <taxon>Bacillati</taxon>
        <taxon>Actinomycetota</taxon>
        <taxon>Actinomycetes</taxon>
        <taxon>Kitasatosporales</taxon>
        <taxon>Streptomycetaceae</taxon>
        <taxon>Streptomyces</taxon>
    </lineage>
</organism>
<evidence type="ECO:0000256" key="3">
    <source>
        <dbReference type="ARBA" id="ARBA00022801"/>
    </source>
</evidence>
<sequence>MSVTTGVLAADAAPRRLPGAAPCVGRVAARVAGAAEPERAAVLEDFWADAARRGTPLIEAVDGDPDHCTATFLWRGHRATRQVLLLAEGIADRADLAASRLSPLPGTDIWHLTYRLRADHRGSYRMAADISPGEPPASAALLQQRLLSLSAHAAPDPLNHRRMPGRWLDRATSVFELPQAPARAWTERRAGVPRGRVERHRLPAGVLGAERDVWAYLPPGGRVGELPVLVLCDGDMWFGRLAFQDTLDALVADGALPPLAVLAPDAVDRDTRRREMDAHERHVGFLADELLPWAAGRWPLATDPARTLVAGQGLAGLTSLYAGFLRPERFGSVLAQSAPVPRLQVGPSLPVTVRLDVGLREDTILDHHRDLYETLRSRGCPVTLGEYNGGHDWACWRGSLTEGLVGLLGH</sequence>
<dbReference type="InterPro" id="IPR013783">
    <property type="entry name" value="Ig-like_fold"/>
</dbReference>
<evidence type="ECO:0000313" key="7">
    <source>
        <dbReference type="Proteomes" id="UP000829992"/>
    </source>
</evidence>
<dbReference type="Gene3D" id="2.60.40.10">
    <property type="entry name" value="Immunoglobulins"/>
    <property type="match status" value="1"/>
</dbReference>
<dbReference type="PANTHER" id="PTHR48098:SF3">
    <property type="entry name" value="IRON(III) ENTEROBACTIN ESTERASE"/>
    <property type="match status" value="1"/>
</dbReference>
<keyword evidence="7" id="KW-1185">Reference proteome</keyword>
<evidence type="ECO:0000313" key="6">
    <source>
        <dbReference type="EMBL" id="UQT55710.1"/>
    </source>
</evidence>
<gene>
    <name evidence="6" type="ORF">M4V62_11725</name>
</gene>
<dbReference type="InterPro" id="IPR029058">
    <property type="entry name" value="AB_hydrolase_fold"/>
</dbReference>
<evidence type="ECO:0000256" key="2">
    <source>
        <dbReference type="ARBA" id="ARBA00022490"/>
    </source>
</evidence>
<dbReference type="InterPro" id="IPR014756">
    <property type="entry name" value="Ig_E-set"/>
</dbReference>
<dbReference type="InterPro" id="IPR000801">
    <property type="entry name" value="Esterase-like"/>
</dbReference>
<dbReference type="Proteomes" id="UP000829992">
    <property type="component" value="Chromosome"/>
</dbReference>
<dbReference type="Pfam" id="PF11806">
    <property type="entry name" value="Enterochelin_N"/>
    <property type="match status" value="1"/>
</dbReference>
<dbReference type="RefSeq" id="WP_249587198.1">
    <property type="nucleotide sequence ID" value="NZ_BAAAQL010000008.1"/>
</dbReference>
<dbReference type="InterPro" id="IPR050583">
    <property type="entry name" value="Mycobacterial_A85_antigen"/>
</dbReference>
<comment type="similarity">
    <text evidence="4">Belongs to the Fes family.</text>
</comment>
<feature type="domain" description="Enterochelin esterase N-terminal" evidence="5">
    <location>
        <begin position="71"/>
        <end position="185"/>
    </location>
</feature>
<dbReference type="GO" id="GO:0016787">
    <property type="term" value="F:hydrolase activity"/>
    <property type="evidence" value="ECO:0007669"/>
    <property type="project" value="UniProtKB-KW"/>
</dbReference>
<proteinExistence type="inferred from homology"/>
<protein>
    <submittedName>
        <fullName evidence="6">Alpha/beta hydrolase-fold protein</fullName>
    </submittedName>
</protein>
<dbReference type="PANTHER" id="PTHR48098">
    <property type="entry name" value="ENTEROCHELIN ESTERASE-RELATED"/>
    <property type="match status" value="1"/>
</dbReference>
<dbReference type="Pfam" id="PF00756">
    <property type="entry name" value="Esterase"/>
    <property type="match status" value="1"/>
</dbReference>
<keyword evidence="2" id="KW-0963">Cytoplasm</keyword>
<evidence type="ECO:0000259" key="5">
    <source>
        <dbReference type="Pfam" id="PF11806"/>
    </source>
</evidence>
<accession>A0ABY4PPK9</accession>
<name>A0ABY4PPK9_9ACTN</name>
<dbReference type="SUPFAM" id="SSF81296">
    <property type="entry name" value="E set domains"/>
    <property type="match status" value="1"/>
</dbReference>
<dbReference type="Gene3D" id="3.40.50.1820">
    <property type="entry name" value="alpha/beta hydrolase"/>
    <property type="match status" value="1"/>
</dbReference>
<evidence type="ECO:0000256" key="4">
    <source>
        <dbReference type="ARBA" id="ARBA00024201"/>
    </source>
</evidence>
<reference evidence="6 7" key="1">
    <citation type="submission" date="2022-05" db="EMBL/GenBank/DDBJ databases">
        <authorList>
            <person name="Zhou X."/>
            <person name="Li K."/>
            <person name="Man Y."/>
        </authorList>
    </citation>
    <scope>NUCLEOTIDE SEQUENCE [LARGE SCALE GENOMIC DNA]</scope>
    <source>
        <strain evidence="6 7">MS405</strain>
    </source>
</reference>
<evidence type="ECO:0000256" key="1">
    <source>
        <dbReference type="ARBA" id="ARBA00004496"/>
    </source>
</evidence>
<comment type="subcellular location">
    <subcellularLocation>
        <location evidence="1">Cytoplasm</location>
    </subcellularLocation>
</comment>
<dbReference type="EMBL" id="CP097289">
    <property type="protein sequence ID" value="UQT55710.1"/>
    <property type="molecule type" value="Genomic_DNA"/>
</dbReference>
<dbReference type="InterPro" id="IPR021764">
    <property type="entry name" value="Enterochelin_esterase_N"/>
</dbReference>
<keyword evidence="3 6" id="KW-0378">Hydrolase</keyword>
<dbReference type="SUPFAM" id="SSF53474">
    <property type="entry name" value="alpha/beta-Hydrolases"/>
    <property type="match status" value="1"/>
</dbReference>